<feature type="transmembrane region" description="Helical" evidence="2">
    <location>
        <begin position="396"/>
        <end position="419"/>
    </location>
</feature>
<gene>
    <name evidence="3" type="ORF">MANAM107_07700</name>
</gene>
<feature type="compositionally biased region" description="Basic and acidic residues" evidence="1">
    <location>
        <begin position="51"/>
        <end position="60"/>
    </location>
</feature>
<feature type="transmembrane region" description="Helical" evidence="2">
    <location>
        <begin position="454"/>
        <end position="471"/>
    </location>
</feature>
<sequence length="481" mass="51634">MPYRAAPLSPTRRAIVSDEVVPLALYPEPHTPAPRPLRLLGSPIQHSGEPVPERSGHDGLSEPSEPDDEARRRSRRARQVAAIVLLLLIGIRRDLVGSMALGDIAALAAIPVTWSAVRHQRRFSPLLLLGTLAGVTGLLLSWTVGPTFHINGGHQRAMVMSLLALPWATAAFVWGARHLGASRAAAALSAGTMLSALPLLVTNDNPWKFGIGVPMTLMVLALINHRGRPLQLLALAALAAVFMAHDARLLPAFLAIIAATVFWQATASWFRWRLPAPRRAAIIQALVLTFIGIGAITAVLAASASGSLGVDAQTRTLAQSRGESNFLLNARPELGAAWALAHHRPWGYGAGVLPRYEDIQVAKDGMAALGYDPSNGYVENFMFGNGFELHSALVNVWVAASLPGAALMLLIAGLTLLALLRDLGGLRITPWLFLAGMVVLQNILVGPWAVLPPYLPFVLGSWILLPSLRELNHRRQAERAT</sequence>
<keyword evidence="2" id="KW-0472">Membrane</keyword>
<protein>
    <recommendedName>
        <fullName evidence="5">O-antigen ligase family protein</fullName>
    </recommendedName>
</protein>
<feature type="region of interest" description="Disordered" evidence="1">
    <location>
        <begin position="32"/>
        <end position="73"/>
    </location>
</feature>
<feature type="transmembrane region" description="Helical" evidence="2">
    <location>
        <begin position="431"/>
        <end position="448"/>
    </location>
</feature>
<feature type="transmembrane region" description="Helical" evidence="2">
    <location>
        <begin position="251"/>
        <end position="270"/>
    </location>
</feature>
<keyword evidence="2" id="KW-0812">Transmembrane</keyword>
<feature type="transmembrane region" description="Helical" evidence="2">
    <location>
        <begin position="126"/>
        <end position="145"/>
    </location>
</feature>
<evidence type="ECO:0000313" key="4">
    <source>
        <dbReference type="Proteomes" id="UP000824496"/>
    </source>
</evidence>
<keyword evidence="2" id="KW-1133">Transmembrane helix</keyword>
<evidence type="ECO:0000256" key="1">
    <source>
        <dbReference type="SAM" id="MobiDB-lite"/>
    </source>
</evidence>
<dbReference type="Proteomes" id="UP000824496">
    <property type="component" value="Chromosome"/>
</dbReference>
<feature type="transmembrane region" description="Helical" evidence="2">
    <location>
        <begin position="157"/>
        <end position="176"/>
    </location>
</feature>
<accession>A0ABM7U952</accession>
<keyword evidence="4" id="KW-1185">Reference proteome</keyword>
<evidence type="ECO:0000313" key="3">
    <source>
        <dbReference type="EMBL" id="BDA63936.1"/>
    </source>
</evidence>
<reference evidence="3 4" key="1">
    <citation type="submission" date="2021-08" db="EMBL/GenBank/DDBJ databases">
        <title>Whole genome sequence of novel Actinomyces species strain MAS-1.</title>
        <authorList>
            <person name="Saito M."/>
            <person name="Kuwahara N."/>
            <person name="Takizawa T."/>
            <person name="Gotouda H."/>
            <person name="Ochiai T."/>
        </authorList>
    </citation>
    <scope>NUCLEOTIDE SEQUENCE [LARGE SCALE GENOMIC DNA]</scope>
    <source>
        <strain evidence="3 4">MAS-1</strain>
    </source>
</reference>
<feature type="transmembrane region" description="Helical" evidence="2">
    <location>
        <begin position="282"/>
        <end position="304"/>
    </location>
</feature>
<evidence type="ECO:0000256" key="2">
    <source>
        <dbReference type="SAM" id="Phobius"/>
    </source>
</evidence>
<evidence type="ECO:0008006" key="5">
    <source>
        <dbReference type="Google" id="ProtNLM"/>
    </source>
</evidence>
<name>A0ABM7U952_9ACTO</name>
<proteinExistence type="predicted"/>
<feature type="transmembrane region" description="Helical" evidence="2">
    <location>
        <begin position="99"/>
        <end position="117"/>
    </location>
</feature>
<feature type="transmembrane region" description="Helical" evidence="2">
    <location>
        <begin position="183"/>
        <end position="201"/>
    </location>
</feature>
<organism evidence="3 4">
    <name type="scientific">Actinomyces capricornis</name>
    <dbReference type="NCBI Taxonomy" id="2755559"/>
    <lineage>
        <taxon>Bacteria</taxon>
        <taxon>Bacillati</taxon>
        <taxon>Actinomycetota</taxon>
        <taxon>Actinomycetes</taxon>
        <taxon>Actinomycetales</taxon>
        <taxon>Actinomycetaceae</taxon>
        <taxon>Actinomyces</taxon>
    </lineage>
</organism>
<dbReference type="RefSeq" id="WP_223911334.1">
    <property type="nucleotide sequence ID" value="NZ_AP025017.1"/>
</dbReference>
<dbReference type="EMBL" id="AP025017">
    <property type="protein sequence ID" value="BDA63936.1"/>
    <property type="molecule type" value="Genomic_DNA"/>
</dbReference>